<protein>
    <submittedName>
        <fullName evidence="2">Uncharacterized protein</fullName>
    </submittedName>
</protein>
<comment type="caution">
    <text evidence="2">The sequence shown here is derived from an EMBL/GenBank/DDBJ whole genome shotgun (WGS) entry which is preliminary data.</text>
</comment>
<feature type="region of interest" description="Disordered" evidence="1">
    <location>
        <begin position="57"/>
        <end position="112"/>
    </location>
</feature>
<evidence type="ECO:0000256" key="1">
    <source>
        <dbReference type="SAM" id="MobiDB-lite"/>
    </source>
</evidence>
<dbReference type="EMBL" id="RCML01000651">
    <property type="protein sequence ID" value="KAG2971790.1"/>
    <property type="molecule type" value="Genomic_DNA"/>
</dbReference>
<feature type="compositionally biased region" description="Low complexity" evidence="1">
    <location>
        <begin position="80"/>
        <end position="89"/>
    </location>
</feature>
<dbReference type="EMBL" id="RCMK01000157">
    <property type="protein sequence ID" value="KAG2946465.1"/>
    <property type="molecule type" value="Genomic_DNA"/>
</dbReference>
<proteinExistence type="predicted"/>
<name>A0A8T1E5N0_9STRA</name>
<sequence length="112" mass="12701">MTWSPKLTEKPHLAESTQCTHRLFFLRFSLKPVGRNQPFHLEKSSLHLHLAQAWGPTRVRARTKSSKPSQVLPIGESRRSAQSSYSSGSPEALRVREEQIISGRSKKQISHS</sequence>
<gene>
    <name evidence="2" type="ORF">PC117_g7598</name>
    <name evidence="3" type="ORF">PC118_g16090</name>
</gene>
<dbReference type="Proteomes" id="UP000697107">
    <property type="component" value="Unassembled WGS sequence"/>
</dbReference>
<evidence type="ECO:0000313" key="2">
    <source>
        <dbReference type="EMBL" id="KAG2946465.1"/>
    </source>
</evidence>
<evidence type="ECO:0000313" key="3">
    <source>
        <dbReference type="EMBL" id="KAG2971790.1"/>
    </source>
</evidence>
<organism evidence="2 4">
    <name type="scientific">Phytophthora cactorum</name>
    <dbReference type="NCBI Taxonomy" id="29920"/>
    <lineage>
        <taxon>Eukaryota</taxon>
        <taxon>Sar</taxon>
        <taxon>Stramenopiles</taxon>
        <taxon>Oomycota</taxon>
        <taxon>Peronosporomycetes</taxon>
        <taxon>Peronosporales</taxon>
        <taxon>Peronosporaceae</taxon>
        <taxon>Phytophthora</taxon>
    </lineage>
</organism>
<reference evidence="2" key="1">
    <citation type="submission" date="2018-10" db="EMBL/GenBank/DDBJ databases">
        <title>Effector identification in a new, highly contiguous assembly of the strawberry crown rot pathogen Phytophthora cactorum.</title>
        <authorList>
            <person name="Armitage A.D."/>
            <person name="Nellist C.F."/>
            <person name="Bates H."/>
            <person name="Vickerstaff R.J."/>
            <person name="Harrison R.J."/>
        </authorList>
    </citation>
    <scope>NUCLEOTIDE SEQUENCE</scope>
    <source>
        <strain evidence="2">4040</strain>
        <strain evidence="3">P415</strain>
    </source>
</reference>
<dbReference type="Proteomes" id="UP000736787">
    <property type="component" value="Unassembled WGS sequence"/>
</dbReference>
<dbReference type="AlphaFoldDB" id="A0A8T1E5N0"/>
<accession>A0A8T1E5N0</accession>
<evidence type="ECO:0000313" key="4">
    <source>
        <dbReference type="Proteomes" id="UP000736787"/>
    </source>
</evidence>